<dbReference type="AlphaFoldDB" id="A0A6J4NUG5"/>
<dbReference type="InterPro" id="IPR025110">
    <property type="entry name" value="AMP-bd_C"/>
</dbReference>
<feature type="domain" description="AMP-dependent synthetase/ligase" evidence="3">
    <location>
        <begin position="54"/>
        <end position="414"/>
    </location>
</feature>
<proteinExistence type="inferred from homology"/>
<dbReference type="GO" id="GO:0004467">
    <property type="term" value="F:long-chain fatty acid-CoA ligase activity"/>
    <property type="evidence" value="ECO:0007669"/>
    <property type="project" value="UniProtKB-EC"/>
</dbReference>
<dbReference type="PANTHER" id="PTHR43201">
    <property type="entry name" value="ACYL-COA SYNTHETASE"/>
    <property type="match status" value="1"/>
</dbReference>
<dbReference type="SUPFAM" id="SSF56801">
    <property type="entry name" value="Acetyl-CoA synthetase-like"/>
    <property type="match status" value="1"/>
</dbReference>
<dbReference type="Pfam" id="PF13193">
    <property type="entry name" value="AMP-binding_C"/>
    <property type="match status" value="1"/>
</dbReference>
<evidence type="ECO:0000256" key="1">
    <source>
        <dbReference type="ARBA" id="ARBA00006432"/>
    </source>
</evidence>
<protein>
    <submittedName>
        <fullName evidence="5">Long-chain-fatty-acid--CoA ligase @ Long-chain fatty-acid-CoA ligase, Mycobacterial subgroup FadD12</fullName>
        <ecNumber evidence="5">6.2.1.3</ecNumber>
    </submittedName>
</protein>
<evidence type="ECO:0000259" key="4">
    <source>
        <dbReference type="Pfam" id="PF13193"/>
    </source>
</evidence>
<sequence>MGSLVQRVRHLLWVVRVLVRAGMLAPMRPDKYLRQWAVIRRQGTTPMTGIGLSAVRLPHGTALVDERGTLTWAELDARSDALATGLAELLDGAEGADPGHPGTIGILCRNHRGIVEALAASARAGADALLLNTGFSAPQLCDVLAREEARVIVYDAEFADLVEQARQQIDELVPLVAWTDDEPSEGTLESLIEANRGSRPSQPPTPGRIVLLTSGTTGTPKGARRSGGGGAGALAAMFDRIPWRAERTVVVAAPMFHAWGFGQLAIAATMACTVVMRRRFDPEQTLALVDEHAATGLAVVPVMLERIIDLPSETLSRYSLQSLRFCTASGSKMRPDAVTRFMDRFGDVVYNSYNATEAGLISTATPADLRAAPETAGRPVAGTRLRILDDDLHEVSTGEVGRIGVLSDSQFEGYTSGDSKDFHEDYMLSGDVGRLDDAGRLFVVGRDDEMIVSGGENVYPLEVEEALNEHPAVLEAAVVGVDDESYGQRLAAYVVLKPGEQATDDDLKQHVKSQLAGYKVPRDVTLLDELPRNDSGKVMKRELPT</sequence>
<dbReference type="EC" id="6.2.1.3" evidence="5"/>
<dbReference type="InterPro" id="IPR020845">
    <property type="entry name" value="AMP-binding_CS"/>
</dbReference>
<organism evidence="5">
    <name type="scientific">uncultured Nocardioidaceae bacterium</name>
    <dbReference type="NCBI Taxonomy" id="253824"/>
    <lineage>
        <taxon>Bacteria</taxon>
        <taxon>Bacillati</taxon>
        <taxon>Actinomycetota</taxon>
        <taxon>Actinomycetes</taxon>
        <taxon>Propionibacteriales</taxon>
        <taxon>Nocardioidaceae</taxon>
        <taxon>environmental samples</taxon>
    </lineage>
</organism>
<dbReference type="EMBL" id="CADCUK010000212">
    <property type="protein sequence ID" value="CAA9397534.1"/>
    <property type="molecule type" value="Genomic_DNA"/>
</dbReference>
<name>A0A6J4NUG5_9ACTN</name>
<accession>A0A6J4NUG5</accession>
<evidence type="ECO:0000256" key="2">
    <source>
        <dbReference type="ARBA" id="ARBA00022598"/>
    </source>
</evidence>
<dbReference type="Gene3D" id="3.40.50.12780">
    <property type="entry name" value="N-terminal domain of ligase-like"/>
    <property type="match status" value="1"/>
</dbReference>
<keyword evidence="2 5" id="KW-0436">Ligase</keyword>
<reference evidence="5" key="1">
    <citation type="submission" date="2020-02" db="EMBL/GenBank/DDBJ databases">
        <authorList>
            <person name="Meier V. D."/>
        </authorList>
    </citation>
    <scope>NUCLEOTIDE SEQUENCE</scope>
    <source>
        <strain evidence="5">AVDCRST_MAG47</strain>
    </source>
</reference>
<dbReference type="GO" id="GO:0031956">
    <property type="term" value="F:medium-chain fatty acid-CoA ligase activity"/>
    <property type="evidence" value="ECO:0007669"/>
    <property type="project" value="TreeGrafter"/>
</dbReference>
<dbReference type="PANTHER" id="PTHR43201:SF5">
    <property type="entry name" value="MEDIUM-CHAIN ACYL-COA LIGASE ACSF2, MITOCHONDRIAL"/>
    <property type="match status" value="1"/>
</dbReference>
<evidence type="ECO:0000313" key="5">
    <source>
        <dbReference type="EMBL" id="CAA9397534.1"/>
    </source>
</evidence>
<dbReference type="Pfam" id="PF00501">
    <property type="entry name" value="AMP-binding"/>
    <property type="match status" value="1"/>
</dbReference>
<gene>
    <name evidence="5" type="ORF">AVDCRST_MAG47-3210</name>
</gene>
<feature type="domain" description="AMP-binding enzyme C-terminal" evidence="4">
    <location>
        <begin position="462"/>
        <end position="537"/>
    </location>
</feature>
<dbReference type="CDD" id="cd04433">
    <property type="entry name" value="AFD_class_I"/>
    <property type="match status" value="1"/>
</dbReference>
<dbReference type="Gene3D" id="3.30.300.30">
    <property type="match status" value="1"/>
</dbReference>
<dbReference type="InterPro" id="IPR045851">
    <property type="entry name" value="AMP-bd_C_sf"/>
</dbReference>
<dbReference type="InterPro" id="IPR042099">
    <property type="entry name" value="ANL_N_sf"/>
</dbReference>
<dbReference type="PROSITE" id="PS00455">
    <property type="entry name" value="AMP_BINDING"/>
    <property type="match status" value="1"/>
</dbReference>
<evidence type="ECO:0000259" key="3">
    <source>
        <dbReference type="Pfam" id="PF00501"/>
    </source>
</evidence>
<dbReference type="InterPro" id="IPR000873">
    <property type="entry name" value="AMP-dep_synth/lig_dom"/>
</dbReference>
<dbReference type="FunFam" id="3.30.300.30:FF:000008">
    <property type="entry name" value="2,3-dihydroxybenzoate-AMP ligase"/>
    <property type="match status" value="1"/>
</dbReference>
<comment type="similarity">
    <text evidence="1">Belongs to the ATP-dependent AMP-binding enzyme family.</text>
</comment>